<feature type="transmembrane region" description="Helical" evidence="6">
    <location>
        <begin position="138"/>
        <end position="156"/>
    </location>
</feature>
<evidence type="ECO:0000256" key="5">
    <source>
        <dbReference type="ARBA" id="ARBA00023136"/>
    </source>
</evidence>
<feature type="transmembrane region" description="Helical" evidence="6">
    <location>
        <begin position="107"/>
        <end position="129"/>
    </location>
</feature>
<evidence type="ECO:0000259" key="7">
    <source>
        <dbReference type="Pfam" id="PF00892"/>
    </source>
</evidence>
<dbReference type="SUPFAM" id="SSF103481">
    <property type="entry name" value="Multidrug resistance efflux transporter EmrE"/>
    <property type="match status" value="2"/>
</dbReference>
<feature type="transmembrane region" description="Helical" evidence="6">
    <location>
        <begin position="253"/>
        <end position="272"/>
    </location>
</feature>
<gene>
    <name evidence="8" type="ORF">ADH67_02670</name>
</gene>
<comment type="caution">
    <text evidence="8">The sequence shown here is derived from an EMBL/GenBank/DDBJ whole genome shotgun (WGS) entry which is preliminary data.</text>
</comment>
<dbReference type="EMBL" id="NHMP01000001">
    <property type="protein sequence ID" value="OXE51216.1"/>
    <property type="molecule type" value="Genomic_DNA"/>
</dbReference>
<dbReference type="PANTHER" id="PTHR42920">
    <property type="entry name" value="OS03G0707200 PROTEIN-RELATED"/>
    <property type="match status" value="1"/>
</dbReference>
<feature type="transmembrane region" description="Helical" evidence="6">
    <location>
        <begin position="221"/>
        <end position="241"/>
    </location>
</feature>
<dbReference type="InterPro" id="IPR037185">
    <property type="entry name" value="EmrE-like"/>
</dbReference>
<dbReference type="AlphaFoldDB" id="A0A227KRW2"/>
<reference evidence="9" key="1">
    <citation type="submission" date="2017-05" db="EMBL/GenBank/DDBJ databases">
        <title>Improved OligoMM genomes.</title>
        <authorList>
            <person name="Garzetti D."/>
        </authorList>
    </citation>
    <scope>NUCLEOTIDE SEQUENCE [LARGE SCALE GENOMIC DNA]</scope>
    <source>
        <strain evidence="9">YL45</strain>
    </source>
</reference>
<keyword evidence="5 6" id="KW-0472">Membrane</keyword>
<keyword evidence="3 6" id="KW-0812">Transmembrane</keyword>
<evidence type="ECO:0000256" key="2">
    <source>
        <dbReference type="ARBA" id="ARBA00022475"/>
    </source>
</evidence>
<keyword evidence="2" id="KW-1003">Cell membrane</keyword>
<feature type="transmembrane region" description="Helical" evidence="6">
    <location>
        <begin position="51"/>
        <end position="68"/>
    </location>
</feature>
<dbReference type="RefSeq" id="WP_066591378.1">
    <property type="nucleotide sequence ID" value="NZ_CAJTBZ010000042.1"/>
</dbReference>
<protein>
    <submittedName>
        <fullName evidence="8">EamA family transporter</fullName>
    </submittedName>
</protein>
<feature type="transmembrane region" description="Helical" evidence="6">
    <location>
        <begin position="189"/>
        <end position="209"/>
    </location>
</feature>
<proteinExistence type="predicted"/>
<feature type="domain" description="EamA" evidence="7">
    <location>
        <begin position="165"/>
        <end position="293"/>
    </location>
</feature>
<dbReference type="GeneID" id="78363420"/>
<evidence type="ECO:0000256" key="3">
    <source>
        <dbReference type="ARBA" id="ARBA00022692"/>
    </source>
</evidence>
<feature type="transmembrane region" description="Helical" evidence="6">
    <location>
        <begin position="80"/>
        <end position="101"/>
    </location>
</feature>
<dbReference type="Proteomes" id="UP000214610">
    <property type="component" value="Unassembled WGS sequence"/>
</dbReference>
<name>A0A227KRW2_9BURK</name>
<evidence type="ECO:0000313" key="9">
    <source>
        <dbReference type="Proteomes" id="UP000214610"/>
    </source>
</evidence>
<accession>A0A227KRW2</accession>
<dbReference type="PANTHER" id="PTHR42920:SF11">
    <property type="entry name" value="INNER MEMBRANE PROTEIN YTFF"/>
    <property type="match status" value="1"/>
</dbReference>
<keyword evidence="4 6" id="KW-1133">Transmembrane helix</keyword>
<feature type="transmembrane region" description="Helical" evidence="6">
    <location>
        <begin position="278"/>
        <end position="295"/>
    </location>
</feature>
<feature type="transmembrane region" description="Helical" evidence="6">
    <location>
        <begin position="162"/>
        <end position="182"/>
    </location>
</feature>
<feature type="domain" description="EamA" evidence="7">
    <location>
        <begin position="17"/>
        <end position="152"/>
    </location>
</feature>
<keyword evidence="9" id="KW-1185">Reference proteome</keyword>
<dbReference type="Pfam" id="PF00892">
    <property type="entry name" value="EamA"/>
    <property type="match status" value="2"/>
</dbReference>
<dbReference type="GO" id="GO:0005886">
    <property type="term" value="C:plasma membrane"/>
    <property type="evidence" value="ECO:0007669"/>
    <property type="project" value="UniProtKB-SubCell"/>
</dbReference>
<evidence type="ECO:0000256" key="1">
    <source>
        <dbReference type="ARBA" id="ARBA00004651"/>
    </source>
</evidence>
<dbReference type="InterPro" id="IPR000620">
    <property type="entry name" value="EamA_dom"/>
</dbReference>
<comment type="subcellular location">
    <subcellularLocation>
        <location evidence="1">Cell membrane</location>
        <topology evidence="1">Multi-pass membrane protein</topology>
    </subcellularLocation>
</comment>
<dbReference type="InterPro" id="IPR051258">
    <property type="entry name" value="Diverse_Substrate_Transporter"/>
</dbReference>
<feature type="transmembrane region" description="Helical" evidence="6">
    <location>
        <begin position="12"/>
        <end position="31"/>
    </location>
</feature>
<organism evidence="8 9">
    <name type="scientific">Turicimonas muris</name>
    <dbReference type="NCBI Taxonomy" id="1796652"/>
    <lineage>
        <taxon>Bacteria</taxon>
        <taxon>Pseudomonadati</taxon>
        <taxon>Pseudomonadota</taxon>
        <taxon>Betaproteobacteria</taxon>
        <taxon>Burkholderiales</taxon>
        <taxon>Sutterellaceae</taxon>
        <taxon>Turicimonas</taxon>
    </lineage>
</organism>
<evidence type="ECO:0000313" key="8">
    <source>
        <dbReference type="EMBL" id="OXE51216.1"/>
    </source>
</evidence>
<sequence length="309" mass="33990">MRKQFNVRDITSNTIGAGILFSLLSAITYGLNPVFAKLGYASQLQGIEILHGRFIFAVIALALIGPFLQPRFFRFSKSLIKSSLFIGLGILLPLNLLYVYALKDIPASMMSLITYVYPLIILSVNSVVFHKQIQASQLISIIFILLACVCIFSDAFELHITLTALAIGFLSTVMYAVYLLSLQQLAVNVSAYQITFLTLLFATIGLSFFHNPLNILDFNGTQLAVTGGYGLISTVFSTIFVSRAVQLLGATQAGIFCSFEPIFTISFAALLLGEQIPTFRIVGMILLIMGIVIPNRKELFNIFNLKTSL</sequence>
<evidence type="ECO:0000256" key="6">
    <source>
        <dbReference type="SAM" id="Phobius"/>
    </source>
</evidence>
<evidence type="ECO:0000256" key="4">
    <source>
        <dbReference type="ARBA" id="ARBA00022989"/>
    </source>
</evidence>